<evidence type="ECO:0000313" key="2">
    <source>
        <dbReference type="EMBL" id="TDY02937.1"/>
    </source>
</evidence>
<dbReference type="GO" id="GO:0005737">
    <property type="term" value="C:cytoplasm"/>
    <property type="evidence" value="ECO:0007669"/>
    <property type="project" value="TreeGrafter"/>
</dbReference>
<evidence type="ECO:0000259" key="1">
    <source>
        <dbReference type="Pfam" id="PF02492"/>
    </source>
</evidence>
<dbReference type="InterPro" id="IPR027417">
    <property type="entry name" value="P-loop_NTPase"/>
</dbReference>
<dbReference type="OrthoDB" id="9808822at2"/>
<evidence type="ECO:0000313" key="3">
    <source>
        <dbReference type="Proteomes" id="UP000294914"/>
    </source>
</evidence>
<keyword evidence="3" id="KW-1185">Reference proteome</keyword>
<feature type="domain" description="CobW/HypB/UreG nucleotide-binding" evidence="1">
    <location>
        <begin position="9"/>
        <end position="180"/>
    </location>
</feature>
<dbReference type="Pfam" id="PF02492">
    <property type="entry name" value="cobW"/>
    <property type="match status" value="1"/>
</dbReference>
<dbReference type="CDD" id="cd03112">
    <property type="entry name" value="CobW-like"/>
    <property type="match status" value="1"/>
</dbReference>
<name>A0A4R8IYC6_9GAMM</name>
<reference evidence="2 3" key="1">
    <citation type="submission" date="2019-03" db="EMBL/GenBank/DDBJ databases">
        <title>Genomic Encyclopedia of Type Strains, Phase IV (KMG-IV): sequencing the most valuable type-strain genomes for metagenomic binning, comparative biology and taxonomic classification.</title>
        <authorList>
            <person name="Goeker M."/>
        </authorList>
    </citation>
    <scope>NUCLEOTIDE SEQUENCE [LARGE SCALE GENOMIC DNA]</scope>
    <source>
        <strain evidence="2 3">DSM 16326</strain>
    </source>
</reference>
<comment type="caution">
    <text evidence="2">The sequence shown here is derived from an EMBL/GenBank/DDBJ whole genome shotgun (WGS) entry which is preliminary data.</text>
</comment>
<dbReference type="Proteomes" id="UP000294914">
    <property type="component" value="Unassembled WGS sequence"/>
</dbReference>
<dbReference type="EMBL" id="SOQX01000002">
    <property type="protein sequence ID" value="TDY02937.1"/>
    <property type="molecule type" value="Genomic_DNA"/>
</dbReference>
<proteinExistence type="predicted"/>
<protein>
    <submittedName>
        <fullName evidence="2">G3E family GTPase</fullName>
    </submittedName>
</protein>
<dbReference type="PANTHER" id="PTHR13748">
    <property type="entry name" value="COBW-RELATED"/>
    <property type="match status" value="1"/>
</dbReference>
<dbReference type="SUPFAM" id="SSF52540">
    <property type="entry name" value="P-loop containing nucleoside triphosphate hydrolases"/>
    <property type="match status" value="1"/>
</dbReference>
<dbReference type="AlphaFoldDB" id="A0A4R8IYC6"/>
<accession>A0A4R8IYC6</accession>
<dbReference type="Gene3D" id="3.40.50.300">
    <property type="entry name" value="P-loop containing nucleotide triphosphate hydrolases"/>
    <property type="match status" value="1"/>
</dbReference>
<organism evidence="2 3">
    <name type="scientific">Thiohalophilus thiocyanatoxydans</name>
    <dbReference type="NCBI Taxonomy" id="381308"/>
    <lineage>
        <taxon>Bacteria</taxon>
        <taxon>Pseudomonadati</taxon>
        <taxon>Pseudomonadota</taxon>
        <taxon>Gammaproteobacteria</taxon>
        <taxon>Thiohalomonadales</taxon>
        <taxon>Thiohalophilaceae</taxon>
        <taxon>Thiohalophilus</taxon>
    </lineage>
</organism>
<dbReference type="InterPro" id="IPR051316">
    <property type="entry name" value="Zinc-reg_GTPase_activator"/>
</dbReference>
<sequence>MVELIRHIPTNVITGFLGVGKTTAVLHLLKHKPATERWAVLVNEFGQIGIDGQILEQDGVAIKELPGGCMCCAAGVSVQVGINALLANSRPDRLLIEPTGIGHPKQIIKQLTQPPFDQTLAMRACITLIDPRHLDNPRYRENEYYREQLDIADVLVANKVDQCDDAQLAAFAQLVETRQPGASGQVSHGQLQLAWLDLPHARRQDSGRSLVHARAAPEAGTQIETVQLEAGESWRRLENRSGEFAGCGWLFAEQLRFDYPKINSLLTAMSAERIKASLRTDQGDYLFNSIEGDMQVSPRETPPQNRIEIIMQGDPDWDKVEDALLSCLI</sequence>
<gene>
    <name evidence="2" type="ORF">EDC23_1321</name>
</gene>
<dbReference type="RefSeq" id="WP_134082214.1">
    <property type="nucleotide sequence ID" value="NZ_SOQX01000002.1"/>
</dbReference>
<dbReference type="PANTHER" id="PTHR13748:SF46">
    <property type="entry name" value="ZINC CHAPERONE YEIR"/>
    <property type="match status" value="1"/>
</dbReference>
<dbReference type="InterPro" id="IPR003495">
    <property type="entry name" value="CobW/HypB/UreG_nucleotide-bd"/>
</dbReference>